<proteinExistence type="predicted"/>
<dbReference type="Proteomes" id="UP000283523">
    <property type="component" value="Unassembled WGS sequence"/>
</dbReference>
<dbReference type="EMBL" id="QXED01000006">
    <property type="protein sequence ID" value="RIV20526.1"/>
    <property type="molecule type" value="Genomic_DNA"/>
</dbReference>
<gene>
    <name evidence="1" type="ORF">DYU11_21000</name>
</gene>
<dbReference type="AlphaFoldDB" id="A0A418M3X4"/>
<sequence length="170" mass="19020">MLILLSYCHSRAQSVQAMVKDQPFPYATGVAMDTLLYARIKTRLVLADTLRIRSKRAVDSLQLEIRLTRKQLDDQVRLGQYDAGRAGALATQMNVQQSLLVDAQTSLRLAQLAFDEVLTALPRRVRKSLRTADEIARATVNYVRTLQSRQWKWGGFGAGVGFVLGLALML</sequence>
<comment type="caution">
    <text evidence="1">The sequence shown here is derived from an EMBL/GenBank/DDBJ whole genome shotgun (WGS) entry which is preliminary data.</text>
</comment>
<evidence type="ECO:0000313" key="2">
    <source>
        <dbReference type="Proteomes" id="UP000283523"/>
    </source>
</evidence>
<protein>
    <submittedName>
        <fullName evidence="1">Uncharacterized protein</fullName>
    </submittedName>
</protein>
<evidence type="ECO:0000313" key="1">
    <source>
        <dbReference type="EMBL" id="RIV20526.1"/>
    </source>
</evidence>
<reference evidence="1 2" key="1">
    <citation type="submission" date="2018-08" db="EMBL/GenBank/DDBJ databases">
        <title>Fibrisoma montanum sp. nov., isolated from Danxia mountain soil.</title>
        <authorList>
            <person name="Huang Y."/>
        </authorList>
    </citation>
    <scope>NUCLEOTIDE SEQUENCE [LARGE SCALE GENOMIC DNA]</scope>
    <source>
        <strain evidence="1 2">HYT19</strain>
    </source>
</reference>
<organism evidence="1 2">
    <name type="scientific">Fibrisoma montanum</name>
    <dbReference type="NCBI Taxonomy" id="2305895"/>
    <lineage>
        <taxon>Bacteria</taxon>
        <taxon>Pseudomonadati</taxon>
        <taxon>Bacteroidota</taxon>
        <taxon>Cytophagia</taxon>
        <taxon>Cytophagales</taxon>
        <taxon>Spirosomataceae</taxon>
        <taxon>Fibrisoma</taxon>
    </lineage>
</organism>
<name>A0A418M3X4_9BACT</name>
<accession>A0A418M3X4</accession>
<keyword evidence="2" id="KW-1185">Reference proteome</keyword>